<reference evidence="1" key="1">
    <citation type="submission" date="2021-06" db="EMBL/GenBank/DDBJ databases">
        <title>Parelaphostrongylus tenuis whole genome reference sequence.</title>
        <authorList>
            <person name="Garwood T.J."/>
            <person name="Larsen P.A."/>
            <person name="Fountain-Jones N.M."/>
            <person name="Garbe J.R."/>
            <person name="Macchietto M.G."/>
            <person name="Kania S.A."/>
            <person name="Gerhold R.W."/>
            <person name="Richards J.E."/>
            <person name="Wolf T.M."/>
        </authorList>
    </citation>
    <scope>NUCLEOTIDE SEQUENCE</scope>
    <source>
        <strain evidence="1">MNPRO001-30</strain>
        <tissue evidence="1">Meninges</tissue>
    </source>
</reference>
<dbReference type="EMBL" id="JAHQIW010006948">
    <property type="protein sequence ID" value="KAJ1371269.1"/>
    <property type="molecule type" value="Genomic_DNA"/>
</dbReference>
<name>A0AAD5WI19_PARTN</name>
<proteinExistence type="predicted"/>
<sequence>MEVLDTNDETQSRVTLIDKANLNRIANRCGSTTALRKKLRELIRPPTGATRAGVYIQEGHRFKYTARQSDHELFEEHTALMVYVEGFGLTIDEMTLPVVRPAA</sequence>
<evidence type="ECO:0000313" key="2">
    <source>
        <dbReference type="Proteomes" id="UP001196413"/>
    </source>
</evidence>
<comment type="caution">
    <text evidence="1">The sequence shown here is derived from an EMBL/GenBank/DDBJ whole genome shotgun (WGS) entry which is preliminary data.</text>
</comment>
<dbReference type="AlphaFoldDB" id="A0AAD5WI19"/>
<accession>A0AAD5WI19</accession>
<evidence type="ECO:0000313" key="1">
    <source>
        <dbReference type="EMBL" id="KAJ1371269.1"/>
    </source>
</evidence>
<protein>
    <submittedName>
        <fullName evidence="1">Uncharacterized protein</fullName>
    </submittedName>
</protein>
<organism evidence="1 2">
    <name type="scientific">Parelaphostrongylus tenuis</name>
    <name type="common">Meningeal worm</name>
    <dbReference type="NCBI Taxonomy" id="148309"/>
    <lineage>
        <taxon>Eukaryota</taxon>
        <taxon>Metazoa</taxon>
        <taxon>Ecdysozoa</taxon>
        <taxon>Nematoda</taxon>
        <taxon>Chromadorea</taxon>
        <taxon>Rhabditida</taxon>
        <taxon>Rhabditina</taxon>
        <taxon>Rhabditomorpha</taxon>
        <taxon>Strongyloidea</taxon>
        <taxon>Metastrongylidae</taxon>
        <taxon>Parelaphostrongylus</taxon>
    </lineage>
</organism>
<gene>
    <name evidence="1" type="ORF">KIN20_033183</name>
</gene>
<keyword evidence="2" id="KW-1185">Reference proteome</keyword>
<dbReference type="Proteomes" id="UP001196413">
    <property type="component" value="Unassembled WGS sequence"/>
</dbReference>